<evidence type="ECO:0000313" key="3">
    <source>
        <dbReference type="Proteomes" id="UP000237752"/>
    </source>
</evidence>
<comment type="caution">
    <text evidence="2">The sequence shown here is derived from an EMBL/GenBank/DDBJ whole genome shotgun (WGS) entry which is preliminary data.</text>
</comment>
<dbReference type="Proteomes" id="UP000237752">
    <property type="component" value="Unassembled WGS sequence"/>
</dbReference>
<keyword evidence="1" id="KW-0472">Membrane</keyword>
<protein>
    <submittedName>
        <fullName evidence="2">Uncharacterized protein</fullName>
    </submittedName>
</protein>
<organism evidence="2 3">
    <name type="scientific">Antricoccus suffuscus</name>
    <dbReference type="NCBI Taxonomy" id="1629062"/>
    <lineage>
        <taxon>Bacteria</taxon>
        <taxon>Bacillati</taxon>
        <taxon>Actinomycetota</taxon>
        <taxon>Actinomycetes</taxon>
        <taxon>Geodermatophilales</taxon>
        <taxon>Antricoccaceae</taxon>
        <taxon>Antricoccus</taxon>
    </lineage>
</organism>
<reference evidence="2 3" key="1">
    <citation type="submission" date="2018-03" db="EMBL/GenBank/DDBJ databases">
        <title>Genomic Encyclopedia of Archaeal and Bacterial Type Strains, Phase II (KMG-II): from individual species to whole genera.</title>
        <authorList>
            <person name="Goeker M."/>
        </authorList>
    </citation>
    <scope>NUCLEOTIDE SEQUENCE [LARGE SCALE GENOMIC DNA]</scope>
    <source>
        <strain evidence="2 3">DSM 100065</strain>
    </source>
</reference>
<keyword evidence="1" id="KW-0812">Transmembrane</keyword>
<evidence type="ECO:0000256" key="1">
    <source>
        <dbReference type="SAM" id="Phobius"/>
    </source>
</evidence>
<dbReference type="RefSeq" id="WP_170110962.1">
    <property type="nucleotide sequence ID" value="NZ_PVUE01000003.1"/>
</dbReference>
<keyword evidence="3" id="KW-1185">Reference proteome</keyword>
<keyword evidence="1" id="KW-1133">Transmembrane helix</keyword>
<name>A0A2T1A339_9ACTN</name>
<evidence type="ECO:0000313" key="2">
    <source>
        <dbReference type="EMBL" id="PRZ42954.1"/>
    </source>
</evidence>
<sequence>MQIVLIILAVWLVLAVLGFVIKALFWLGVIAAIAFVVTLAVGSAKRKQIGR</sequence>
<gene>
    <name evidence="2" type="ORF">CLV47_1034</name>
</gene>
<feature type="transmembrane region" description="Helical" evidence="1">
    <location>
        <begin position="25"/>
        <end position="44"/>
    </location>
</feature>
<dbReference type="AlphaFoldDB" id="A0A2T1A339"/>
<proteinExistence type="predicted"/>
<dbReference type="EMBL" id="PVUE01000003">
    <property type="protein sequence ID" value="PRZ42954.1"/>
    <property type="molecule type" value="Genomic_DNA"/>
</dbReference>
<accession>A0A2T1A339</accession>